<feature type="compositionally biased region" description="Pro residues" evidence="1">
    <location>
        <begin position="30"/>
        <end position="41"/>
    </location>
</feature>
<gene>
    <name evidence="3" type="ORF">H4O24_14165</name>
</gene>
<dbReference type="Pfam" id="PF12200">
    <property type="entry name" value="DUF3597"/>
    <property type="match status" value="1"/>
</dbReference>
<protein>
    <submittedName>
        <fullName evidence="3">DUF3597 domain-containing protein</fullName>
    </submittedName>
</protein>
<dbReference type="Proteomes" id="UP000515297">
    <property type="component" value="Chromosome"/>
</dbReference>
<name>A0A7G6VTG3_9SPHN</name>
<dbReference type="RefSeq" id="WP_185884253.1">
    <property type="nucleotide sequence ID" value="NZ_CP060052.1"/>
</dbReference>
<evidence type="ECO:0000256" key="1">
    <source>
        <dbReference type="SAM" id="MobiDB-lite"/>
    </source>
</evidence>
<proteinExistence type="predicted"/>
<evidence type="ECO:0000259" key="2">
    <source>
        <dbReference type="Pfam" id="PF12200"/>
    </source>
</evidence>
<feature type="compositionally biased region" description="Basic and acidic residues" evidence="1">
    <location>
        <begin position="1"/>
        <end position="20"/>
    </location>
</feature>
<dbReference type="SUPFAM" id="SSF158634">
    <property type="entry name" value="RPA2825-like"/>
    <property type="match status" value="1"/>
</dbReference>
<feature type="domain" description="DUF3597" evidence="2">
    <location>
        <begin position="3"/>
        <end position="139"/>
    </location>
</feature>
<accession>A0A7G6VTG3</accession>
<evidence type="ECO:0000313" key="3">
    <source>
        <dbReference type="EMBL" id="QNE05028.1"/>
    </source>
</evidence>
<reference evidence="3 4" key="1">
    <citation type="submission" date="2020-08" db="EMBL/GenBank/DDBJ databases">
        <authorList>
            <person name="Liu G."/>
            <person name="Sun C."/>
        </authorList>
    </citation>
    <scope>NUCLEOTIDE SEQUENCE [LARGE SCALE GENOMIC DNA]</scope>
    <source>
        <strain evidence="3 4">OT19</strain>
    </source>
</reference>
<feature type="compositionally biased region" description="Low complexity" evidence="1">
    <location>
        <begin position="42"/>
        <end position="51"/>
    </location>
</feature>
<dbReference type="EMBL" id="CP060052">
    <property type="protein sequence ID" value="QNE05028.1"/>
    <property type="molecule type" value="Genomic_DNA"/>
</dbReference>
<dbReference type="AlphaFoldDB" id="A0A7G6VTG3"/>
<feature type="region of interest" description="Disordered" evidence="1">
    <location>
        <begin position="1"/>
        <end position="62"/>
    </location>
</feature>
<evidence type="ECO:0000313" key="4">
    <source>
        <dbReference type="Proteomes" id="UP000515297"/>
    </source>
</evidence>
<organism evidence="3 4">
    <name type="scientific">Croceicoccus marinus</name>
    <dbReference type="NCBI Taxonomy" id="450378"/>
    <lineage>
        <taxon>Bacteria</taxon>
        <taxon>Pseudomonadati</taxon>
        <taxon>Pseudomonadota</taxon>
        <taxon>Alphaproteobacteria</taxon>
        <taxon>Sphingomonadales</taxon>
        <taxon>Erythrobacteraceae</taxon>
        <taxon>Croceicoccus</taxon>
    </lineage>
</organism>
<dbReference type="InterPro" id="IPR022016">
    <property type="entry name" value="DUF3597"/>
</dbReference>
<sequence>MGIFSKIRDSIFGKDDDKAKPGAAAGKTAPPRPAPTRPAPTRPSATQAAPAKPSPAKPAPMAEVDVEARLAAMAEGKDLNWSSSIVDLMKLLDIDAGYANRKELAAEMGRTDYEGSAEDNIWLHKQVMRELAANGGKVPASLTD</sequence>